<evidence type="ECO:0000313" key="2">
    <source>
        <dbReference type="WBParaSite" id="Hba_05122"/>
    </source>
</evidence>
<sequence>MLNNTIKIQPNTKYMEIQQRPGLLVAKYIEFTIDCNSLLNGLFCILVTDSDLASNFGPFPYSFLSSMQSLLWMRTKIFQIQGVIMRIQVDHKERKAINGMVRATPMKWWLIAYHQPERLSGIFFYCSSNITNNRVMVLWCRIGSSVEIKQFNRSTHKTHSVQFYAKINIKIGITLIL</sequence>
<reference evidence="2" key="1">
    <citation type="submission" date="2016-11" db="UniProtKB">
        <authorList>
            <consortium name="WormBaseParasite"/>
        </authorList>
    </citation>
    <scope>IDENTIFICATION</scope>
</reference>
<accession>A0A1I7WJD1</accession>
<organism evidence="1 2">
    <name type="scientific">Heterorhabditis bacteriophora</name>
    <name type="common">Entomopathogenic nematode worm</name>
    <dbReference type="NCBI Taxonomy" id="37862"/>
    <lineage>
        <taxon>Eukaryota</taxon>
        <taxon>Metazoa</taxon>
        <taxon>Ecdysozoa</taxon>
        <taxon>Nematoda</taxon>
        <taxon>Chromadorea</taxon>
        <taxon>Rhabditida</taxon>
        <taxon>Rhabditina</taxon>
        <taxon>Rhabditomorpha</taxon>
        <taxon>Strongyloidea</taxon>
        <taxon>Heterorhabditidae</taxon>
        <taxon>Heterorhabditis</taxon>
    </lineage>
</organism>
<dbReference type="AlphaFoldDB" id="A0A1I7WJD1"/>
<protein>
    <submittedName>
        <fullName evidence="2">Uncharacterized protein</fullName>
    </submittedName>
</protein>
<evidence type="ECO:0000313" key="1">
    <source>
        <dbReference type="Proteomes" id="UP000095283"/>
    </source>
</evidence>
<dbReference type="Proteomes" id="UP000095283">
    <property type="component" value="Unplaced"/>
</dbReference>
<keyword evidence="1" id="KW-1185">Reference proteome</keyword>
<name>A0A1I7WJD1_HETBA</name>
<proteinExistence type="predicted"/>
<dbReference type="WBParaSite" id="Hba_05122">
    <property type="protein sequence ID" value="Hba_05122"/>
    <property type="gene ID" value="Hba_05122"/>
</dbReference>